<dbReference type="Proteomes" id="UP000054007">
    <property type="component" value="Unassembled WGS sequence"/>
</dbReference>
<dbReference type="AlphaFoldDB" id="A0A0D7BCE4"/>
<protein>
    <submittedName>
        <fullName evidence="2">Uncharacterized protein</fullName>
    </submittedName>
</protein>
<reference evidence="2 3" key="1">
    <citation type="journal article" date="2015" name="Fungal Genet. Biol.">
        <title>Evolution of novel wood decay mechanisms in Agaricales revealed by the genome sequences of Fistulina hepatica and Cylindrobasidium torrendii.</title>
        <authorList>
            <person name="Floudas D."/>
            <person name="Held B.W."/>
            <person name="Riley R."/>
            <person name="Nagy L.G."/>
            <person name="Koehler G."/>
            <person name="Ransdell A.S."/>
            <person name="Younus H."/>
            <person name="Chow J."/>
            <person name="Chiniquy J."/>
            <person name="Lipzen A."/>
            <person name="Tritt A."/>
            <person name="Sun H."/>
            <person name="Haridas S."/>
            <person name="LaButti K."/>
            <person name="Ohm R.A."/>
            <person name="Kues U."/>
            <person name="Blanchette R.A."/>
            <person name="Grigoriev I.V."/>
            <person name="Minto R.E."/>
            <person name="Hibbett D.S."/>
        </authorList>
    </citation>
    <scope>NUCLEOTIDE SEQUENCE [LARGE SCALE GENOMIC DNA]</scope>
    <source>
        <strain evidence="2 3">FP15055 ss-10</strain>
    </source>
</reference>
<keyword evidence="3" id="KW-1185">Reference proteome</keyword>
<organism evidence="2 3">
    <name type="scientific">Cylindrobasidium torrendii FP15055 ss-10</name>
    <dbReference type="NCBI Taxonomy" id="1314674"/>
    <lineage>
        <taxon>Eukaryota</taxon>
        <taxon>Fungi</taxon>
        <taxon>Dikarya</taxon>
        <taxon>Basidiomycota</taxon>
        <taxon>Agaricomycotina</taxon>
        <taxon>Agaricomycetes</taxon>
        <taxon>Agaricomycetidae</taxon>
        <taxon>Agaricales</taxon>
        <taxon>Marasmiineae</taxon>
        <taxon>Physalacriaceae</taxon>
        <taxon>Cylindrobasidium</taxon>
    </lineage>
</organism>
<accession>A0A0D7BCE4</accession>
<feature type="transmembrane region" description="Helical" evidence="1">
    <location>
        <begin position="32"/>
        <end position="52"/>
    </location>
</feature>
<evidence type="ECO:0000313" key="2">
    <source>
        <dbReference type="EMBL" id="KIY67839.1"/>
    </source>
</evidence>
<keyword evidence="1" id="KW-1133">Transmembrane helix</keyword>
<proteinExistence type="predicted"/>
<name>A0A0D7BCE4_9AGAR</name>
<sequence length="108" mass="12046">MFALVPWHFYAAYATCLVELFFETAHYTTLDIGLPFCIAGLLVSSLILRGTTRMGREMHSMRSALTSNDIDLDLGAYSIKLEETALCDGDDSDAGSRHRKIAEARLER</sequence>
<feature type="non-terminal residue" evidence="2">
    <location>
        <position position="108"/>
    </location>
</feature>
<evidence type="ECO:0000313" key="3">
    <source>
        <dbReference type="Proteomes" id="UP000054007"/>
    </source>
</evidence>
<gene>
    <name evidence="2" type="ORF">CYLTODRAFT_422200</name>
</gene>
<evidence type="ECO:0000256" key="1">
    <source>
        <dbReference type="SAM" id="Phobius"/>
    </source>
</evidence>
<keyword evidence="1" id="KW-0472">Membrane</keyword>
<dbReference type="EMBL" id="KN880516">
    <property type="protein sequence ID" value="KIY67839.1"/>
    <property type="molecule type" value="Genomic_DNA"/>
</dbReference>
<keyword evidence="1" id="KW-0812">Transmembrane</keyword>